<dbReference type="Proteomes" id="UP000252707">
    <property type="component" value="Unassembled WGS sequence"/>
</dbReference>
<dbReference type="RefSeq" id="WP_114279333.1">
    <property type="nucleotide sequence ID" value="NZ_QPJY01000003.1"/>
</dbReference>
<reference evidence="1 2" key="1">
    <citation type="submission" date="2018-07" db="EMBL/GenBank/DDBJ databases">
        <title>Genomic Encyclopedia of Type Strains, Phase IV (KMG-IV): sequencing the most valuable type-strain genomes for metagenomic binning, comparative biology and taxonomic classification.</title>
        <authorList>
            <person name="Goeker M."/>
        </authorList>
    </citation>
    <scope>NUCLEOTIDE SEQUENCE [LARGE SCALE GENOMIC DNA]</scope>
    <source>
        <strain evidence="1 2">DSM 26407</strain>
    </source>
</reference>
<dbReference type="AlphaFoldDB" id="A0A369CDD5"/>
<evidence type="ECO:0000313" key="2">
    <source>
        <dbReference type="Proteomes" id="UP000252707"/>
    </source>
</evidence>
<accession>A0A369CDD5</accession>
<dbReference type="EMBL" id="QPJY01000003">
    <property type="protein sequence ID" value="RCX31145.1"/>
    <property type="molecule type" value="Genomic_DNA"/>
</dbReference>
<comment type="caution">
    <text evidence="1">The sequence shown here is derived from an EMBL/GenBank/DDBJ whole genome shotgun (WGS) entry which is preliminary data.</text>
</comment>
<gene>
    <name evidence="1" type="ORF">DFQ59_103109</name>
</gene>
<sequence>MDDLYDTIKPGTMALIGGRRTVFRSEASYGGGGGPLWAIVGLSFQSTTRDLSSYRTGPCRHVTPEV</sequence>
<proteinExistence type="predicted"/>
<evidence type="ECO:0000313" key="1">
    <source>
        <dbReference type="EMBL" id="RCX31145.1"/>
    </source>
</evidence>
<protein>
    <submittedName>
        <fullName evidence="1">Uncharacterized protein</fullName>
    </submittedName>
</protein>
<name>A0A369CDD5_9GAMM</name>
<organism evidence="1 2">
    <name type="scientific">Thioalbus denitrificans</name>
    <dbReference type="NCBI Taxonomy" id="547122"/>
    <lineage>
        <taxon>Bacteria</taxon>
        <taxon>Pseudomonadati</taxon>
        <taxon>Pseudomonadota</taxon>
        <taxon>Gammaproteobacteria</taxon>
        <taxon>Chromatiales</taxon>
        <taxon>Ectothiorhodospiraceae</taxon>
        <taxon>Thioalbus</taxon>
    </lineage>
</organism>
<keyword evidence="2" id="KW-1185">Reference proteome</keyword>